<reference evidence="3 4" key="1">
    <citation type="submission" date="2020-04" db="EMBL/GenBank/DDBJ databases">
        <title>Zoogloea sp. G-4-1-14 isolated from soil.</title>
        <authorList>
            <person name="Dahal R.H."/>
        </authorList>
    </citation>
    <scope>NUCLEOTIDE SEQUENCE [LARGE SCALE GENOMIC DNA]</scope>
    <source>
        <strain evidence="3 4">G-4-1-14</strain>
    </source>
</reference>
<dbReference type="Pfam" id="PF05656">
    <property type="entry name" value="DUF805"/>
    <property type="match status" value="1"/>
</dbReference>
<gene>
    <name evidence="3" type="ORF">HHL15_13765</name>
</gene>
<dbReference type="RefSeq" id="WP_169146360.1">
    <property type="nucleotide sequence ID" value="NZ_JABBGA010000010.1"/>
</dbReference>
<proteinExistence type="predicted"/>
<name>A0A848G3L8_9RHOO</name>
<dbReference type="Pfam" id="PF13240">
    <property type="entry name" value="Zn_Ribbon_1"/>
    <property type="match status" value="1"/>
</dbReference>
<keyword evidence="1" id="KW-1133">Transmembrane helix</keyword>
<keyword evidence="4" id="KW-1185">Reference proteome</keyword>
<protein>
    <submittedName>
        <fullName evidence="3">DUF805 domain-containing protein</fullName>
    </submittedName>
</protein>
<evidence type="ECO:0000313" key="4">
    <source>
        <dbReference type="Proteomes" id="UP000580043"/>
    </source>
</evidence>
<evidence type="ECO:0000313" key="3">
    <source>
        <dbReference type="EMBL" id="NML26818.1"/>
    </source>
</evidence>
<evidence type="ECO:0000256" key="1">
    <source>
        <dbReference type="SAM" id="Phobius"/>
    </source>
</evidence>
<dbReference type="PANTHER" id="PTHR34980">
    <property type="entry name" value="INNER MEMBRANE PROTEIN-RELATED-RELATED"/>
    <property type="match status" value="1"/>
</dbReference>
<feature type="transmembrane region" description="Helical" evidence="1">
    <location>
        <begin position="69"/>
        <end position="86"/>
    </location>
</feature>
<dbReference type="InterPro" id="IPR026870">
    <property type="entry name" value="Zinc_ribbon_dom"/>
</dbReference>
<keyword evidence="1" id="KW-0812">Transmembrane</keyword>
<comment type="caution">
    <text evidence="3">The sequence shown here is derived from an EMBL/GenBank/DDBJ whole genome shotgun (WGS) entry which is preliminary data.</text>
</comment>
<dbReference type="AlphaFoldDB" id="A0A848G3L8"/>
<dbReference type="Proteomes" id="UP000580043">
    <property type="component" value="Unassembled WGS sequence"/>
</dbReference>
<dbReference type="EMBL" id="JABBGA010000010">
    <property type="protein sequence ID" value="NML26818.1"/>
    <property type="molecule type" value="Genomic_DNA"/>
</dbReference>
<accession>A0A848G3L8</accession>
<sequence length="154" mass="17039">MFCPECGKQTPDNAKFCTHCGASLQAAGTTLQPGLIPLNAAEPMTFGQSIKTCLSKYADFKGRAGRPEYWWFALFCWLLIWGAQLIDRSGKLSNLINLAILLPSLAAATRRLHDTGRSGWWQLLSLTVIGLIPLFYWLACRGNEEGERFEGRGG</sequence>
<dbReference type="InterPro" id="IPR008523">
    <property type="entry name" value="DUF805"/>
</dbReference>
<evidence type="ECO:0000259" key="2">
    <source>
        <dbReference type="Pfam" id="PF13240"/>
    </source>
</evidence>
<feature type="transmembrane region" description="Helical" evidence="1">
    <location>
        <begin position="120"/>
        <end position="139"/>
    </location>
</feature>
<dbReference type="PANTHER" id="PTHR34980:SF2">
    <property type="entry name" value="INNER MEMBRANE PROTEIN YHAH-RELATED"/>
    <property type="match status" value="1"/>
</dbReference>
<keyword evidence="1" id="KW-0472">Membrane</keyword>
<organism evidence="3 4">
    <name type="scientific">Zoogloea dura</name>
    <dbReference type="NCBI Taxonomy" id="2728840"/>
    <lineage>
        <taxon>Bacteria</taxon>
        <taxon>Pseudomonadati</taxon>
        <taxon>Pseudomonadota</taxon>
        <taxon>Betaproteobacteria</taxon>
        <taxon>Rhodocyclales</taxon>
        <taxon>Zoogloeaceae</taxon>
        <taxon>Zoogloea</taxon>
    </lineage>
</organism>
<dbReference type="GO" id="GO:0005886">
    <property type="term" value="C:plasma membrane"/>
    <property type="evidence" value="ECO:0007669"/>
    <property type="project" value="TreeGrafter"/>
</dbReference>
<feature type="domain" description="Zinc-ribbon" evidence="2">
    <location>
        <begin position="2"/>
        <end position="24"/>
    </location>
</feature>